<evidence type="ECO:0000256" key="11">
    <source>
        <dbReference type="ARBA" id="ARBA00035025"/>
    </source>
</evidence>
<accession>A0A561WF13</accession>
<dbReference type="GO" id="GO:0003723">
    <property type="term" value="F:RNA binding"/>
    <property type="evidence" value="ECO:0007669"/>
    <property type="project" value="UniProtKB-KW"/>
</dbReference>
<dbReference type="Pfam" id="PF08242">
    <property type="entry name" value="Methyltransf_12"/>
    <property type="match status" value="1"/>
</dbReference>
<keyword evidence="7" id="KW-0479">Metal-binding</keyword>
<dbReference type="EMBL" id="VIXA01000002">
    <property type="protein sequence ID" value="TWG22459.1"/>
    <property type="molecule type" value="Genomic_DNA"/>
</dbReference>
<evidence type="ECO:0000256" key="10">
    <source>
        <dbReference type="ARBA" id="ARBA00023158"/>
    </source>
</evidence>
<dbReference type="AlphaFoldDB" id="A0A561WF13"/>
<evidence type="ECO:0000313" key="16">
    <source>
        <dbReference type="EMBL" id="TWG22459.1"/>
    </source>
</evidence>
<dbReference type="PANTHER" id="PTHR21404:SF3">
    <property type="entry name" value="SMALL RNA 2'-O-METHYLTRANSFERASE"/>
    <property type="match status" value="1"/>
</dbReference>
<keyword evidence="4 16" id="KW-0489">Methyltransferase</keyword>
<keyword evidence="6" id="KW-0949">S-adenosyl-L-methionine</keyword>
<gene>
    <name evidence="16" type="ORF">FHX75_12987</name>
</gene>
<dbReference type="CDD" id="cd02440">
    <property type="entry name" value="AdoMet_MTases"/>
    <property type="match status" value="1"/>
</dbReference>
<sequence length="521" mass="56432">MLLTLTTTHRPATDLGYLLVKHPDRVQSFELPAGTAHVFYPEADEDRCTAALLVEVDPQRLGVGRRGGRKPASTPESFTLGQYVNDRAYAASSLLASALSTVFRSALRGESRDRPELAGTAIPLEVRVPVLRCRGGADVAGRLFAPLGWTVTATPIPLDEQHPDWGDSRYVDLVLTGTLRVADALNHLYVLLPVLDDAKHYWVAPDEIDKLLRAGAGWLADHPERALITRRYLAHRRALAGQALARLTELRLADEPLPDDSIDEPPADRGPVAGVPGPDAGTPQSDAGAAGREGGAARTTDAAGPGRASLAVRRRDAVLAALAASGATRVLDLGCGGGALLTALVADRRYTEVVGTDVSSHALTLAARRLRLDRLPERQRDRIRLWQSALTYRDDRLRGYDAAVLMEVIEHLDPPRLPALEDAVLGHARPGTVVVTTPNVEYNVRYEGLPAGRFRHADHRFEWTRAEFAAWVERVAARYGYTAAIGGVGEEDPEVGAPTQLAVLTAAEKADTTTDRKEERR</sequence>
<evidence type="ECO:0000259" key="15">
    <source>
        <dbReference type="Pfam" id="PF12623"/>
    </source>
</evidence>
<evidence type="ECO:0000256" key="4">
    <source>
        <dbReference type="ARBA" id="ARBA00022603"/>
    </source>
</evidence>
<evidence type="ECO:0000256" key="9">
    <source>
        <dbReference type="ARBA" id="ARBA00022884"/>
    </source>
</evidence>
<evidence type="ECO:0000256" key="2">
    <source>
        <dbReference type="ARBA" id="ARBA00009026"/>
    </source>
</evidence>
<keyword evidence="8" id="KW-0460">Magnesium</keyword>
<comment type="similarity">
    <text evidence="2">Belongs to the methyltransferase superfamily. HEN1 family.</text>
</comment>
<dbReference type="Gene3D" id="3.30.1610.20">
    <property type="entry name" value="Hen1, N-terminal domain"/>
    <property type="match status" value="1"/>
</dbReference>
<dbReference type="InterPro" id="IPR026610">
    <property type="entry name" value="Hen1"/>
</dbReference>
<dbReference type="OrthoDB" id="626362at2"/>
<dbReference type="NCBIfam" id="TIGR04074">
    <property type="entry name" value="bacter_Hen1"/>
    <property type="match status" value="1"/>
</dbReference>
<keyword evidence="17" id="KW-1185">Reference proteome</keyword>
<dbReference type="GO" id="GO:0031047">
    <property type="term" value="P:regulatory ncRNA-mediated gene silencing"/>
    <property type="evidence" value="ECO:0007669"/>
    <property type="project" value="UniProtKB-KW"/>
</dbReference>
<evidence type="ECO:0000256" key="5">
    <source>
        <dbReference type="ARBA" id="ARBA00022679"/>
    </source>
</evidence>
<evidence type="ECO:0000313" key="17">
    <source>
        <dbReference type="Proteomes" id="UP000319927"/>
    </source>
</evidence>
<evidence type="ECO:0000256" key="12">
    <source>
        <dbReference type="ARBA" id="ARBA00048418"/>
    </source>
</evidence>
<dbReference type="InterPro" id="IPR024740">
    <property type="entry name" value="Hen1_N"/>
</dbReference>
<dbReference type="GO" id="GO:0046872">
    <property type="term" value="F:metal ion binding"/>
    <property type="evidence" value="ECO:0007669"/>
    <property type="project" value="UniProtKB-KW"/>
</dbReference>
<dbReference type="Gene3D" id="3.40.50.150">
    <property type="entry name" value="Vaccinia Virus protein VP39"/>
    <property type="match status" value="1"/>
</dbReference>
<comment type="caution">
    <text evidence="16">The sequence shown here is derived from an EMBL/GenBank/DDBJ whole genome shotgun (WGS) entry which is preliminary data.</text>
</comment>
<keyword evidence="9" id="KW-0694">RNA-binding</keyword>
<evidence type="ECO:0000256" key="7">
    <source>
        <dbReference type="ARBA" id="ARBA00022723"/>
    </source>
</evidence>
<feature type="domain" description="Methyltransferase type 12" evidence="14">
    <location>
        <begin position="331"/>
        <end position="433"/>
    </location>
</feature>
<keyword evidence="10" id="KW-0943">RNA-mediated gene silencing</keyword>
<keyword evidence="5 16" id="KW-0808">Transferase</keyword>
<proteinExistence type="inferred from homology"/>
<feature type="compositionally biased region" description="Low complexity" evidence="13">
    <location>
        <begin position="269"/>
        <end position="308"/>
    </location>
</feature>
<evidence type="ECO:0000256" key="3">
    <source>
        <dbReference type="ARBA" id="ARBA00021330"/>
    </source>
</evidence>
<dbReference type="SUPFAM" id="SSF53335">
    <property type="entry name" value="S-adenosyl-L-methionine-dependent methyltransferases"/>
    <property type="match status" value="1"/>
</dbReference>
<evidence type="ECO:0000256" key="13">
    <source>
        <dbReference type="SAM" id="MobiDB-lite"/>
    </source>
</evidence>
<feature type="domain" description="Hen1 N-terminal" evidence="15">
    <location>
        <begin position="1"/>
        <end position="247"/>
    </location>
</feature>
<name>A0A561WF13_9ACTN</name>
<dbReference type="PANTHER" id="PTHR21404">
    <property type="entry name" value="HEN1"/>
    <property type="match status" value="1"/>
</dbReference>
<dbReference type="GO" id="GO:0090486">
    <property type="term" value="F:small RNA 2'-O-methyltransferase activity"/>
    <property type="evidence" value="ECO:0007669"/>
    <property type="project" value="UniProtKB-EC"/>
</dbReference>
<dbReference type="Proteomes" id="UP000319927">
    <property type="component" value="Unassembled WGS sequence"/>
</dbReference>
<dbReference type="Pfam" id="PF12623">
    <property type="entry name" value="Hen1_L"/>
    <property type="match status" value="1"/>
</dbReference>
<evidence type="ECO:0000256" key="1">
    <source>
        <dbReference type="ARBA" id="ARBA00001946"/>
    </source>
</evidence>
<evidence type="ECO:0000259" key="14">
    <source>
        <dbReference type="Pfam" id="PF08242"/>
    </source>
</evidence>
<evidence type="ECO:0000256" key="8">
    <source>
        <dbReference type="ARBA" id="ARBA00022842"/>
    </source>
</evidence>
<reference evidence="16 17" key="1">
    <citation type="submission" date="2019-06" db="EMBL/GenBank/DDBJ databases">
        <title>Sequencing the genomes of 1000 actinobacteria strains.</title>
        <authorList>
            <person name="Klenk H.-P."/>
        </authorList>
    </citation>
    <scope>NUCLEOTIDE SEQUENCE [LARGE SCALE GENOMIC DNA]</scope>
    <source>
        <strain evidence="16 17">DSM 102131</strain>
    </source>
</reference>
<protein>
    <recommendedName>
        <fullName evidence="3">Small RNA 2'-O-methyltransferase</fullName>
        <ecNumber evidence="11">2.1.1.386</ecNumber>
    </recommendedName>
</protein>
<dbReference type="EC" id="2.1.1.386" evidence="11"/>
<comment type="cofactor">
    <cofactor evidence="1">
        <name>Mg(2+)</name>
        <dbReference type="ChEBI" id="CHEBI:18420"/>
    </cofactor>
</comment>
<evidence type="ECO:0000256" key="6">
    <source>
        <dbReference type="ARBA" id="ARBA00022691"/>
    </source>
</evidence>
<organism evidence="16 17">
    <name type="scientific">Micromonospora palomenae</name>
    <dbReference type="NCBI Taxonomy" id="1461247"/>
    <lineage>
        <taxon>Bacteria</taxon>
        <taxon>Bacillati</taxon>
        <taxon>Actinomycetota</taxon>
        <taxon>Actinomycetes</taxon>
        <taxon>Micromonosporales</taxon>
        <taxon>Micromonosporaceae</taxon>
        <taxon>Micromonospora</taxon>
    </lineage>
</organism>
<dbReference type="GO" id="GO:0001510">
    <property type="term" value="P:RNA methylation"/>
    <property type="evidence" value="ECO:0007669"/>
    <property type="project" value="InterPro"/>
</dbReference>
<dbReference type="InterPro" id="IPR013217">
    <property type="entry name" value="Methyltransf_12"/>
</dbReference>
<feature type="region of interest" description="Disordered" evidence="13">
    <location>
        <begin position="256"/>
        <end position="308"/>
    </location>
</feature>
<dbReference type="InterPro" id="IPR038546">
    <property type="entry name" value="Hen1_N_sf"/>
</dbReference>
<dbReference type="InterPro" id="IPR024026">
    <property type="entry name" value="3'-RNA_MeTfrase_Hen1_bac"/>
</dbReference>
<comment type="catalytic activity">
    <reaction evidence="12">
        <text>small RNA 3'-end nucleotide + S-adenosyl-L-methionine = small RNA 3'-end 2'-O-methylnucleotide + S-adenosyl-L-homocysteine + H(+)</text>
        <dbReference type="Rhea" id="RHEA:37887"/>
        <dbReference type="Rhea" id="RHEA-COMP:10415"/>
        <dbReference type="Rhea" id="RHEA-COMP:10416"/>
        <dbReference type="ChEBI" id="CHEBI:15378"/>
        <dbReference type="ChEBI" id="CHEBI:57856"/>
        <dbReference type="ChEBI" id="CHEBI:59789"/>
        <dbReference type="ChEBI" id="CHEBI:74896"/>
        <dbReference type="ChEBI" id="CHEBI:74898"/>
        <dbReference type="EC" id="2.1.1.386"/>
    </reaction>
</comment>
<feature type="compositionally biased region" description="Acidic residues" evidence="13">
    <location>
        <begin position="256"/>
        <end position="265"/>
    </location>
</feature>
<dbReference type="RefSeq" id="WP_154940735.1">
    <property type="nucleotide sequence ID" value="NZ_VIXA01000002.1"/>
</dbReference>
<dbReference type="InterPro" id="IPR029063">
    <property type="entry name" value="SAM-dependent_MTases_sf"/>
</dbReference>